<accession>A0ABY7ECX8</accession>
<evidence type="ECO:0000259" key="1">
    <source>
        <dbReference type="PROSITE" id="PS51406"/>
    </source>
</evidence>
<feature type="domain" description="Fibrinogen C-terminal" evidence="1">
    <location>
        <begin position="129"/>
        <end position="214"/>
    </location>
</feature>
<name>A0ABY7ECX8_MYAAR</name>
<dbReference type="InterPro" id="IPR002181">
    <property type="entry name" value="Fibrinogen_a/b/g_C_dom"/>
</dbReference>
<reference evidence="2" key="1">
    <citation type="submission" date="2022-11" db="EMBL/GenBank/DDBJ databases">
        <title>Centuries of genome instability and evolution in soft-shell clam transmissible cancer (bioRxiv).</title>
        <authorList>
            <person name="Hart S.F.M."/>
            <person name="Yonemitsu M.A."/>
            <person name="Giersch R.M."/>
            <person name="Beal B.F."/>
            <person name="Arriagada G."/>
            <person name="Davis B.W."/>
            <person name="Ostrander E.A."/>
            <person name="Goff S.P."/>
            <person name="Metzger M.J."/>
        </authorList>
    </citation>
    <scope>NUCLEOTIDE SEQUENCE</scope>
    <source>
        <strain evidence="2">MELC-2E11</strain>
        <tissue evidence="2">Siphon/mantle</tissue>
    </source>
</reference>
<protein>
    <submittedName>
        <fullName evidence="2">TEuncharacterized</fullName>
    </submittedName>
</protein>
<dbReference type="PROSITE" id="PS51406">
    <property type="entry name" value="FIBRINOGEN_C_2"/>
    <property type="match status" value="1"/>
</dbReference>
<dbReference type="Gene3D" id="3.90.215.10">
    <property type="entry name" value="Gamma Fibrinogen, chain A, domain 1"/>
    <property type="match status" value="1"/>
</dbReference>
<organism evidence="2 3">
    <name type="scientific">Mya arenaria</name>
    <name type="common">Soft-shell clam</name>
    <dbReference type="NCBI Taxonomy" id="6604"/>
    <lineage>
        <taxon>Eukaryota</taxon>
        <taxon>Metazoa</taxon>
        <taxon>Spiralia</taxon>
        <taxon>Lophotrochozoa</taxon>
        <taxon>Mollusca</taxon>
        <taxon>Bivalvia</taxon>
        <taxon>Autobranchia</taxon>
        <taxon>Heteroconchia</taxon>
        <taxon>Euheterodonta</taxon>
        <taxon>Imparidentia</taxon>
        <taxon>Neoheterodontei</taxon>
        <taxon>Myida</taxon>
        <taxon>Myoidea</taxon>
        <taxon>Myidae</taxon>
        <taxon>Mya</taxon>
    </lineage>
</organism>
<dbReference type="NCBIfam" id="NF040941">
    <property type="entry name" value="GGGWT_bact"/>
    <property type="match status" value="1"/>
</dbReference>
<dbReference type="Pfam" id="PF00147">
    <property type="entry name" value="Fibrinogen_C"/>
    <property type="match status" value="1"/>
</dbReference>
<dbReference type="InterPro" id="IPR014716">
    <property type="entry name" value="Fibrinogen_a/b/g_C_1"/>
</dbReference>
<dbReference type="InterPro" id="IPR045860">
    <property type="entry name" value="Snake_toxin-like_sf"/>
</dbReference>
<dbReference type="Proteomes" id="UP001164746">
    <property type="component" value="Chromosome 6"/>
</dbReference>
<evidence type="ECO:0000313" key="2">
    <source>
        <dbReference type="EMBL" id="WAR07863.1"/>
    </source>
</evidence>
<dbReference type="SUPFAM" id="SSF56496">
    <property type="entry name" value="Fibrinogen C-terminal domain-like"/>
    <property type="match status" value="1"/>
</dbReference>
<sequence>MTSRQTQTGFPLCERCCFGTICNMNMCGQAPNISVSGGPTCYSCSNHTTKDSCTDIQHCPAGQVCQLVPKISIATHTYHFESSCAVHADCEAKVAALTQGILGRKRDMPCSMRCCNTTLCNQLSCGQVTTPGPLPMDCKDIINRPHLFSNRGDGVYTIMLPRSHTVLQVFCNMTHDSGGWTAFQRRVTNSPDFHRNLAEYKKGFGDINSNFWMGSTGSIVPEANGQIDIDDVSPHVATFATYDRDTTDSCAAHQGGGWCLT</sequence>
<dbReference type="InterPro" id="IPR036056">
    <property type="entry name" value="Fibrinogen-like_C"/>
</dbReference>
<dbReference type="SMART" id="SM00186">
    <property type="entry name" value="FBG"/>
    <property type="match status" value="1"/>
</dbReference>
<proteinExistence type="predicted"/>
<dbReference type="PANTHER" id="PTHR19143">
    <property type="entry name" value="FIBRINOGEN/TENASCIN/ANGIOPOEITIN"/>
    <property type="match status" value="1"/>
</dbReference>
<keyword evidence="3" id="KW-1185">Reference proteome</keyword>
<evidence type="ECO:0000313" key="3">
    <source>
        <dbReference type="Proteomes" id="UP001164746"/>
    </source>
</evidence>
<dbReference type="InterPro" id="IPR050373">
    <property type="entry name" value="Fibrinogen_C-term_domain"/>
</dbReference>
<gene>
    <name evidence="2" type="ORF">MAR_017821</name>
</gene>
<dbReference type="SUPFAM" id="SSF57302">
    <property type="entry name" value="Snake toxin-like"/>
    <property type="match status" value="1"/>
</dbReference>
<dbReference type="EMBL" id="CP111017">
    <property type="protein sequence ID" value="WAR07863.1"/>
    <property type="molecule type" value="Genomic_DNA"/>
</dbReference>